<dbReference type="CDD" id="cd00130">
    <property type="entry name" value="PAS"/>
    <property type="match status" value="1"/>
</dbReference>
<dbReference type="Gene3D" id="3.30.450.20">
    <property type="entry name" value="PAS domain"/>
    <property type="match status" value="1"/>
</dbReference>
<feature type="transmembrane region" description="Helical" evidence="1">
    <location>
        <begin position="145"/>
        <end position="164"/>
    </location>
</feature>
<feature type="domain" description="GGDEF" evidence="2">
    <location>
        <begin position="385"/>
        <end position="519"/>
    </location>
</feature>
<dbReference type="InterPro" id="IPR043128">
    <property type="entry name" value="Rev_trsase/Diguanyl_cyclase"/>
</dbReference>
<gene>
    <name evidence="3" type="ORF">QYE77_08730</name>
</gene>
<feature type="transmembrane region" description="Helical" evidence="1">
    <location>
        <begin position="69"/>
        <end position="88"/>
    </location>
</feature>
<dbReference type="InterPro" id="IPR050469">
    <property type="entry name" value="Diguanylate_Cyclase"/>
</dbReference>
<evidence type="ECO:0000313" key="3">
    <source>
        <dbReference type="EMBL" id="MDT8898349.1"/>
    </source>
</evidence>
<dbReference type="InterPro" id="IPR035965">
    <property type="entry name" value="PAS-like_dom_sf"/>
</dbReference>
<comment type="caution">
    <text evidence="3">The sequence shown here is derived from an EMBL/GenBank/DDBJ whole genome shotgun (WGS) entry which is preliminary data.</text>
</comment>
<feature type="transmembrane region" description="Helical" evidence="1">
    <location>
        <begin position="100"/>
        <end position="119"/>
    </location>
</feature>
<protein>
    <submittedName>
        <fullName evidence="3">Diguanylate cyclase</fullName>
        <ecNumber evidence="3">2.7.7.65</ecNumber>
    </submittedName>
</protein>
<dbReference type="Pfam" id="PF00989">
    <property type="entry name" value="PAS"/>
    <property type="match status" value="1"/>
</dbReference>
<dbReference type="SUPFAM" id="SSF55785">
    <property type="entry name" value="PYP-like sensor domain (PAS domain)"/>
    <property type="match status" value="1"/>
</dbReference>
<proteinExistence type="predicted"/>
<dbReference type="InterPro" id="IPR013767">
    <property type="entry name" value="PAS_fold"/>
</dbReference>
<evidence type="ECO:0000259" key="2">
    <source>
        <dbReference type="PROSITE" id="PS50887"/>
    </source>
</evidence>
<keyword evidence="1" id="KW-0812">Transmembrane</keyword>
<dbReference type="SUPFAM" id="SSF55073">
    <property type="entry name" value="Nucleotide cyclase"/>
    <property type="match status" value="1"/>
</dbReference>
<evidence type="ECO:0000256" key="1">
    <source>
        <dbReference type="SAM" id="Phobius"/>
    </source>
</evidence>
<dbReference type="NCBIfam" id="TIGR00254">
    <property type="entry name" value="GGDEF"/>
    <property type="match status" value="1"/>
</dbReference>
<keyword evidence="1" id="KW-0472">Membrane</keyword>
<dbReference type="RefSeq" id="WP_315625008.1">
    <property type="nucleotide sequence ID" value="NZ_JAUHMF010000002.1"/>
</dbReference>
<keyword evidence="3" id="KW-0548">Nucleotidyltransferase</keyword>
<keyword evidence="3" id="KW-0808">Transferase</keyword>
<dbReference type="InterPro" id="IPR000014">
    <property type="entry name" value="PAS"/>
</dbReference>
<dbReference type="SMART" id="SM00267">
    <property type="entry name" value="GGDEF"/>
    <property type="match status" value="1"/>
</dbReference>
<dbReference type="EMBL" id="JAUHMF010000002">
    <property type="protein sequence ID" value="MDT8898349.1"/>
    <property type="molecule type" value="Genomic_DNA"/>
</dbReference>
<dbReference type="Gene3D" id="3.30.70.270">
    <property type="match status" value="1"/>
</dbReference>
<dbReference type="PANTHER" id="PTHR45138:SF9">
    <property type="entry name" value="DIGUANYLATE CYCLASE DGCM-RELATED"/>
    <property type="match status" value="1"/>
</dbReference>
<dbReference type="Pfam" id="PF00990">
    <property type="entry name" value="GGDEF"/>
    <property type="match status" value="1"/>
</dbReference>
<dbReference type="Pfam" id="PF16927">
    <property type="entry name" value="HisKA_7TM"/>
    <property type="match status" value="1"/>
</dbReference>
<dbReference type="GO" id="GO:0052621">
    <property type="term" value="F:diguanylate cyclase activity"/>
    <property type="evidence" value="ECO:0007669"/>
    <property type="project" value="UniProtKB-EC"/>
</dbReference>
<feature type="transmembrane region" description="Helical" evidence="1">
    <location>
        <begin position="184"/>
        <end position="202"/>
    </location>
</feature>
<accession>A0ABU3NNB6</accession>
<name>A0ABU3NNB6_9CHLR</name>
<evidence type="ECO:0000313" key="4">
    <source>
        <dbReference type="Proteomes" id="UP001254165"/>
    </source>
</evidence>
<organism evidence="3 4">
    <name type="scientific">Thermanaerothrix solaris</name>
    <dbReference type="NCBI Taxonomy" id="3058434"/>
    <lineage>
        <taxon>Bacteria</taxon>
        <taxon>Bacillati</taxon>
        <taxon>Chloroflexota</taxon>
        <taxon>Anaerolineae</taxon>
        <taxon>Anaerolineales</taxon>
        <taxon>Anaerolineaceae</taxon>
        <taxon>Thermanaerothrix</taxon>
    </lineage>
</organism>
<keyword evidence="4" id="KW-1185">Reference proteome</keyword>
<feature type="transmembrane region" description="Helical" evidence="1">
    <location>
        <begin position="208"/>
        <end position="228"/>
    </location>
</feature>
<dbReference type="EC" id="2.7.7.65" evidence="3"/>
<dbReference type="Proteomes" id="UP001254165">
    <property type="component" value="Unassembled WGS sequence"/>
</dbReference>
<dbReference type="PANTHER" id="PTHR45138">
    <property type="entry name" value="REGULATORY COMPONENTS OF SENSORY TRANSDUCTION SYSTEM"/>
    <property type="match status" value="1"/>
</dbReference>
<dbReference type="InterPro" id="IPR029787">
    <property type="entry name" value="Nucleotide_cyclase"/>
</dbReference>
<feature type="transmembrane region" description="Helical" evidence="1">
    <location>
        <begin position="36"/>
        <end position="57"/>
    </location>
</feature>
<dbReference type="InterPro" id="IPR000160">
    <property type="entry name" value="GGDEF_dom"/>
</dbReference>
<keyword evidence="1" id="KW-1133">Transmembrane helix</keyword>
<dbReference type="CDD" id="cd01949">
    <property type="entry name" value="GGDEF"/>
    <property type="match status" value="1"/>
</dbReference>
<dbReference type="SMART" id="SM00091">
    <property type="entry name" value="PAS"/>
    <property type="match status" value="1"/>
</dbReference>
<sequence>MNVYLVFLILAGAAEGLLLYPLALNLRAPAQRTSLALFWFLAGGTGLLITYSLSLALASPTVTVLAAQLQYAFLGALPVLWLFFALEYSGQKTWLQPMRAWLFGVVPLLTFLLVLTNPWHRLIWESYRLVEQGRFLLFRVEHYGAWFWVHLAYSYALMLAGGYWILRECGGRHLPRYQMARQMVALALLPLAFNLFDLFYALPHWGQGLTPLGFALSGIGLGGLLLRYRGLNQLPIARQAVFDHLSEGVIILDHQLRVVDLNHAAQRLFQLERVAWVGESVAVLFPFWHAGLIPSTSDPLDVDLCLRSAETDVATYYQVRVIMLTNAHGRGLGYVITLSDQTERITYLQAIEQEAQTDPLTGLFNRRMFWQIAARAVAHSQVTHQPLALIEIDLDHFKAINDACGHLIGDAVLVEIGHRIQGVLRATDVLGRLGGDELVALLPAVTMRDAESIAQRMRREVADRPIQIEGWAVMCTISLGVAVTDGACPLTLEQLVDQADRALYRVKRRGGNAVEMEIIAAPPS</sequence>
<dbReference type="InterPro" id="IPR031621">
    <property type="entry name" value="HisKA_7TM"/>
</dbReference>
<reference evidence="3 4" key="1">
    <citation type="submission" date="2023-07" db="EMBL/GenBank/DDBJ databases">
        <title>Novel species of Thermanaerothrix with wide hydrolytic capabilities.</title>
        <authorList>
            <person name="Zayulina K.S."/>
            <person name="Podosokorskaya O.A."/>
            <person name="Elcheninov A.G."/>
        </authorList>
    </citation>
    <scope>NUCLEOTIDE SEQUENCE [LARGE SCALE GENOMIC DNA]</scope>
    <source>
        <strain evidence="3 4">4228-RoL</strain>
    </source>
</reference>
<dbReference type="PROSITE" id="PS50887">
    <property type="entry name" value="GGDEF"/>
    <property type="match status" value="1"/>
</dbReference>
<feature type="transmembrane region" description="Helical" evidence="1">
    <location>
        <begin position="6"/>
        <end position="24"/>
    </location>
</feature>